<dbReference type="InterPro" id="IPR034085">
    <property type="entry name" value="TOG"/>
</dbReference>
<dbReference type="GO" id="GO:0090307">
    <property type="term" value="P:mitotic spindle assembly"/>
    <property type="evidence" value="ECO:0007669"/>
    <property type="project" value="TreeGrafter"/>
</dbReference>
<dbReference type="GO" id="GO:0008017">
    <property type="term" value="F:microtubule binding"/>
    <property type="evidence" value="ECO:0007669"/>
    <property type="project" value="TreeGrafter"/>
</dbReference>
<organism evidence="10">
    <name type="scientific">Petromyces alliaceus</name>
    <name type="common">Aspergillus alliaceus</name>
    <dbReference type="NCBI Taxonomy" id="209559"/>
    <lineage>
        <taxon>Eukaryota</taxon>
        <taxon>Fungi</taxon>
        <taxon>Dikarya</taxon>
        <taxon>Ascomycota</taxon>
        <taxon>Pezizomycotina</taxon>
        <taxon>Eurotiomycetes</taxon>
        <taxon>Eurotiomycetidae</taxon>
        <taxon>Eurotiales</taxon>
        <taxon>Aspergillaceae</taxon>
        <taxon>Aspergillus</taxon>
        <taxon>Aspergillus subgen. Circumdati</taxon>
    </lineage>
</organism>
<keyword evidence="6" id="KW-0131">Cell cycle</keyword>
<feature type="region of interest" description="Disordered" evidence="8">
    <location>
        <begin position="781"/>
        <end position="1005"/>
    </location>
</feature>
<dbReference type="InterPro" id="IPR024395">
    <property type="entry name" value="CLASP_N_dom"/>
</dbReference>
<evidence type="ECO:0000256" key="3">
    <source>
        <dbReference type="ARBA" id="ARBA00011375"/>
    </source>
</evidence>
<keyword evidence="5" id="KW-0493">Microtubule</keyword>
<feature type="domain" description="TOG" evidence="9">
    <location>
        <begin position="1"/>
        <end position="229"/>
    </location>
</feature>
<proteinExistence type="inferred from homology"/>
<feature type="compositionally biased region" description="Polar residues" evidence="8">
    <location>
        <begin position="928"/>
        <end position="960"/>
    </location>
</feature>
<dbReference type="GO" id="GO:1990023">
    <property type="term" value="C:mitotic spindle midzone"/>
    <property type="evidence" value="ECO:0007669"/>
    <property type="project" value="TreeGrafter"/>
</dbReference>
<comment type="subunit">
    <text evidence="3">Interacts with microtubules.</text>
</comment>
<dbReference type="Gene3D" id="1.25.10.10">
    <property type="entry name" value="Leucine-rich Repeat Variant"/>
    <property type="match status" value="2"/>
</dbReference>
<dbReference type="PANTHER" id="PTHR21567">
    <property type="entry name" value="CLASP"/>
    <property type="match status" value="1"/>
</dbReference>
<evidence type="ECO:0000256" key="6">
    <source>
        <dbReference type="ARBA" id="ARBA00022776"/>
    </source>
</evidence>
<feature type="non-terminal residue" evidence="10">
    <location>
        <position position="1272"/>
    </location>
</feature>
<dbReference type="SUPFAM" id="SSF48371">
    <property type="entry name" value="ARM repeat"/>
    <property type="match status" value="1"/>
</dbReference>
<feature type="region of interest" description="Disordered" evidence="8">
    <location>
        <begin position="567"/>
        <end position="595"/>
    </location>
</feature>
<dbReference type="GO" id="GO:0051301">
    <property type="term" value="P:cell division"/>
    <property type="evidence" value="ECO:0007669"/>
    <property type="project" value="UniProtKB-KW"/>
</dbReference>
<dbReference type="Proteomes" id="UP000326877">
    <property type="component" value="Unassembled WGS sequence"/>
</dbReference>
<feature type="compositionally biased region" description="Low complexity" evidence="8">
    <location>
        <begin position="256"/>
        <end position="273"/>
    </location>
</feature>
<feature type="compositionally biased region" description="Polar residues" evidence="8">
    <location>
        <begin position="620"/>
        <end position="629"/>
    </location>
</feature>
<feature type="region of interest" description="Disordered" evidence="8">
    <location>
        <begin position="236"/>
        <end position="311"/>
    </location>
</feature>
<evidence type="ECO:0000256" key="7">
    <source>
        <dbReference type="ARBA" id="ARBA00024889"/>
    </source>
</evidence>
<dbReference type="Pfam" id="PF12348">
    <property type="entry name" value="CLASP_N"/>
    <property type="match status" value="2"/>
</dbReference>
<accession>A0A5N7CLC3</accession>
<feature type="region of interest" description="Disordered" evidence="8">
    <location>
        <begin position="613"/>
        <end position="740"/>
    </location>
</feature>
<dbReference type="InterPro" id="IPR016024">
    <property type="entry name" value="ARM-type_fold"/>
</dbReference>
<feature type="compositionally biased region" description="Polar residues" evidence="8">
    <location>
        <begin position="576"/>
        <end position="594"/>
    </location>
</feature>
<evidence type="ECO:0000256" key="4">
    <source>
        <dbReference type="ARBA" id="ARBA00022618"/>
    </source>
</evidence>
<feature type="compositionally biased region" description="Pro residues" evidence="8">
    <location>
        <begin position="274"/>
        <end position="284"/>
    </location>
</feature>
<dbReference type="SMART" id="SM01349">
    <property type="entry name" value="TOG"/>
    <property type="match status" value="2"/>
</dbReference>
<feature type="compositionally biased region" description="Polar residues" evidence="8">
    <location>
        <begin position="838"/>
        <end position="859"/>
    </location>
</feature>
<evidence type="ECO:0000256" key="2">
    <source>
        <dbReference type="ARBA" id="ARBA00009549"/>
    </source>
</evidence>
<gene>
    <name evidence="10" type="ORF">BDV23DRAFT_146562</name>
</gene>
<dbReference type="AlphaFoldDB" id="A0A5N7CLC3"/>
<comment type="subcellular location">
    <subcellularLocation>
        <location evidence="1">Cytoplasm</location>
        <location evidence="1">Cytoskeleton</location>
        <location evidence="1">Spindle</location>
    </subcellularLocation>
</comment>
<feature type="compositionally biased region" description="Basic and acidic residues" evidence="8">
    <location>
        <begin position="822"/>
        <end position="837"/>
    </location>
</feature>
<sequence length="1272" mass="141139">MEPKAAELLAVLKNNNLAIDVKVSHLLGIKSDIKQKNVPDAAISLIFECLRLAIGSHHSGLYAAGFSTLGHFLKRLFIQDQPNLISAHARHFYPILLERLGDHKERVRSQAAQIFTDLWPAAGPEVEHYVLEVALTGKNPKAKEMSLLWLSNMSKNHGLLFRSYVPSLVSCLEDADSVVRDTAKSTTVELFRSAPARAKSDLTKEMSTQNVRKSIVNAIIANIGLEDDASVAIARPLSRTEPRPTSRVETQPPRPVSRVEVVRQRPPAVSHSHPPSPPELPVEPIPILMESEPIKRRPGSSKSEQEQSNMTELDGNEVLPFLARYEEGDSIKPLKTGSGKHIDSLFRAMAPAFEGRETEQNWILREKYMTALRQLTYGNSPRDFPQHFYAGIKSLLDGIFKTVTSLRTTTSANGCLLIQDLAKVCGPKLDPMVEIMMQNLIKLCSGMKKISTQNGNLCVDALLANVSYTPRLLHHVTRACEDKNLQLRLYAAGWLKTLINKQARHKSSIEHGGGLNTIEKTMKNGFSDANPGVREAMRGVFWTFYRVWPTKGDGMLSDLDHKTRSLLEKDPANPIPGQTVSQSSPGKGTPSSRSTLKEAIAAHKKAYVAAAKGLPPRPESAQSSFSATKPTDLPAKATNARTVPTGAPVSSLSSAPMRPGAKARRPELARPATADPYASRRSAATDTRPKTPAPAPAPAEGSPRLRHKKSTPLKPLSVVRTRPKADLAQPASAKIKTAEDEARKARQFQRLAKLDNFTIQKIPDSRDAGFHVTAAVPQPHLDHWPEDLDESPFPSDVLQSTPDHQLHPSNANNESKVPDSYPPKEYRFVPIFDDRSSTTDNALHSSNVINNENKVSESPPTKEHAHVPIFDDQFSPKDNALGELPTNEPDLQSTPDHLLHSSSAINNENKVPESPPTKEHAHMPIFDDQSSSKDNALHSSNAMKNKNTVSESTPPKQNASMPILDDRSLSRDNALGELPSNESDHRDNKAIDPFTTPRQDRQPNTPIMIKRSLSLRSQQLPNAQEIVRVAGQRIRSKALDLFAYRKLQNIIVFHGESLFDQSVFDDLCQALLEELRSESDSRSKSHGDYTDLKNQVLLTVRRLHIKCPNFFGPYCPQALTAVLDAIRYFESYCWIVTDLQYFAGELVRLCEKRAFTVMLDTLVDYAHKGTRDDRGYRAILTALTLLTELMDEAIQDTRCFPSEILEKIGSFVITDLLQGPTPARRQAIQLCVKLHRMAFDKHGFDDGSFWGYIGNPNPVTRNLVAYYVVRGN</sequence>
<feature type="compositionally biased region" description="Polar residues" evidence="8">
    <location>
        <begin position="797"/>
        <end position="815"/>
    </location>
</feature>
<dbReference type="EMBL" id="ML735221">
    <property type="protein sequence ID" value="KAE8394895.1"/>
    <property type="molecule type" value="Genomic_DNA"/>
</dbReference>
<feature type="domain" description="TOG" evidence="9">
    <location>
        <begin position="333"/>
        <end position="579"/>
    </location>
</feature>
<comment type="similarity">
    <text evidence="2">Belongs to the CLASP family.</text>
</comment>
<protein>
    <submittedName>
        <fullName evidence="10">Clasp N terminal-domain-containing protein</fullName>
    </submittedName>
</protein>
<dbReference type="GO" id="GO:0060172">
    <property type="term" value="P:astral microtubule depolymerization"/>
    <property type="evidence" value="ECO:0007669"/>
    <property type="project" value="TreeGrafter"/>
</dbReference>
<dbReference type="PANTHER" id="PTHR21567:SF9">
    <property type="entry name" value="CLIP-ASSOCIATING PROTEIN"/>
    <property type="match status" value="1"/>
</dbReference>
<dbReference type="GO" id="GO:0005815">
    <property type="term" value="C:microtubule organizing center"/>
    <property type="evidence" value="ECO:0007669"/>
    <property type="project" value="TreeGrafter"/>
</dbReference>
<evidence type="ECO:0000256" key="8">
    <source>
        <dbReference type="SAM" id="MobiDB-lite"/>
    </source>
</evidence>
<name>A0A5N7CLC3_PETAA</name>
<feature type="compositionally biased region" description="Polar residues" evidence="8">
    <location>
        <begin position="300"/>
        <end position="311"/>
    </location>
</feature>
<comment type="function">
    <text evidence="7">Microtubule binding protein that promotes the stabilization of dynamic microtubules. Required for mitotic spindle formation.</text>
</comment>
<evidence type="ECO:0000256" key="5">
    <source>
        <dbReference type="ARBA" id="ARBA00022701"/>
    </source>
</evidence>
<evidence type="ECO:0000313" key="10">
    <source>
        <dbReference type="EMBL" id="KAE8394895.1"/>
    </source>
</evidence>
<evidence type="ECO:0000259" key="9">
    <source>
        <dbReference type="SMART" id="SM01349"/>
    </source>
</evidence>
<reference evidence="10" key="1">
    <citation type="submission" date="2019-04" db="EMBL/GenBank/DDBJ databases">
        <title>Friends and foes A comparative genomics studyof 23 Aspergillus species from section Flavi.</title>
        <authorList>
            <consortium name="DOE Joint Genome Institute"/>
            <person name="Kjaerbolling I."/>
            <person name="Vesth T."/>
            <person name="Frisvad J.C."/>
            <person name="Nybo J.L."/>
            <person name="Theobald S."/>
            <person name="Kildgaard S."/>
            <person name="Isbrandt T."/>
            <person name="Kuo A."/>
            <person name="Sato A."/>
            <person name="Lyhne E.K."/>
            <person name="Kogle M.E."/>
            <person name="Wiebenga A."/>
            <person name="Kun R.S."/>
            <person name="Lubbers R.J."/>
            <person name="Makela M.R."/>
            <person name="Barry K."/>
            <person name="Chovatia M."/>
            <person name="Clum A."/>
            <person name="Daum C."/>
            <person name="Haridas S."/>
            <person name="He G."/>
            <person name="LaButti K."/>
            <person name="Lipzen A."/>
            <person name="Mondo S."/>
            <person name="Riley R."/>
            <person name="Salamov A."/>
            <person name="Simmons B.A."/>
            <person name="Magnuson J.K."/>
            <person name="Henrissat B."/>
            <person name="Mortensen U.H."/>
            <person name="Larsen T.O."/>
            <person name="Devries R.P."/>
            <person name="Grigoriev I.V."/>
            <person name="Machida M."/>
            <person name="Baker S.E."/>
            <person name="Andersen M.R."/>
        </authorList>
    </citation>
    <scope>NUCLEOTIDE SEQUENCE [LARGE SCALE GENOMIC DNA]</scope>
    <source>
        <strain evidence="10">IBT 14317</strain>
    </source>
</reference>
<evidence type="ECO:0000256" key="1">
    <source>
        <dbReference type="ARBA" id="ARBA00004186"/>
    </source>
</evidence>
<dbReference type="GO" id="GO:0005876">
    <property type="term" value="C:spindle microtubule"/>
    <property type="evidence" value="ECO:0007669"/>
    <property type="project" value="TreeGrafter"/>
</dbReference>
<dbReference type="OrthoDB" id="46159at2759"/>
<keyword evidence="4" id="KW-0132">Cell division</keyword>
<feature type="compositionally biased region" description="Polar residues" evidence="8">
    <location>
        <begin position="889"/>
        <end position="909"/>
    </location>
</feature>
<keyword evidence="6" id="KW-0498">Mitosis</keyword>
<dbReference type="InterPro" id="IPR011989">
    <property type="entry name" value="ARM-like"/>
</dbReference>
<dbReference type="GO" id="GO:0005881">
    <property type="term" value="C:cytoplasmic microtubule"/>
    <property type="evidence" value="ECO:0007669"/>
    <property type="project" value="TreeGrafter"/>
</dbReference>